<dbReference type="RefSeq" id="WP_149267221.1">
    <property type="nucleotide sequence ID" value="NZ_VFJB01000009.1"/>
</dbReference>
<proteinExistence type="inferred from homology"/>
<keyword evidence="4" id="KW-1003">Cell membrane</keyword>
<evidence type="ECO:0000256" key="8">
    <source>
        <dbReference type="RuleBase" id="RU362091"/>
    </source>
</evidence>
<feature type="transmembrane region" description="Helical" evidence="9">
    <location>
        <begin position="212"/>
        <end position="229"/>
    </location>
</feature>
<dbReference type="Pfam" id="PF00474">
    <property type="entry name" value="SSF"/>
    <property type="match status" value="1"/>
</dbReference>
<feature type="transmembrane region" description="Helical" evidence="9">
    <location>
        <begin position="410"/>
        <end position="428"/>
    </location>
</feature>
<dbReference type="InterPro" id="IPR018212">
    <property type="entry name" value="Na/solute_symporter_CS"/>
</dbReference>
<evidence type="ECO:0000256" key="2">
    <source>
        <dbReference type="ARBA" id="ARBA00006434"/>
    </source>
</evidence>
<accession>A0A5A8F5E7</accession>
<evidence type="ECO:0000256" key="10">
    <source>
        <dbReference type="SAM" id="SignalP"/>
    </source>
</evidence>
<feature type="transmembrane region" description="Helical" evidence="9">
    <location>
        <begin position="148"/>
        <end position="166"/>
    </location>
</feature>
<feature type="transmembrane region" description="Helical" evidence="9">
    <location>
        <begin position="313"/>
        <end position="337"/>
    </location>
</feature>
<keyword evidence="7 9" id="KW-0472">Membrane</keyword>
<dbReference type="PANTHER" id="PTHR48086:SF5">
    <property type="entry name" value="NA(+):SOLUTE SYMPORTER (SSF FAMILY)"/>
    <property type="match status" value="1"/>
</dbReference>
<comment type="similarity">
    <text evidence="2 8">Belongs to the sodium:solute symporter (SSF) (TC 2.A.21) family.</text>
</comment>
<evidence type="ECO:0000256" key="3">
    <source>
        <dbReference type="ARBA" id="ARBA00022448"/>
    </source>
</evidence>
<feature type="transmembrane region" description="Helical" evidence="9">
    <location>
        <begin position="357"/>
        <end position="390"/>
    </location>
</feature>
<evidence type="ECO:0000313" key="12">
    <source>
        <dbReference type="Proteomes" id="UP000322876"/>
    </source>
</evidence>
<dbReference type="Proteomes" id="UP000322876">
    <property type="component" value="Unassembled WGS sequence"/>
</dbReference>
<feature type="signal peptide" evidence="10">
    <location>
        <begin position="1"/>
        <end position="23"/>
    </location>
</feature>
<evidence type="ECO:0000256" key="7">
    <source>
        <dbReference type="ARBA" id="ARBA00023136"/>
    </source>
</evidence>
<keyword evidence="12" id="KW-1185">Reference proteome</keyword>
<keyword evidence="10" id="KW-0732">Signal</keyword>
<evidence type="ECO:0000256" key="9">
    <source>
        <dbReference type="SAM" id="Phobius"/>
    </source>
</evidence>
<dbReference type="EMBL" id="VFJB01000009">
    <property type="protein sequence ID" value="KAA0257077.1"/>
    <property type="molecule type" value="Genomic_DNA"/>
</dbReference>
<dbReference type="OrthoDB" id="9764416at2"/>
<feature type="transmembrane region" description="Helical" evidence="9">
    <location>
        <begin position="497"/>
        <end position="518"/>
    </location>
</feature>
<comment type="caution">
    <text evidence="11">The sequence shown here is derived from an EMBL/GenBank/DDBJ whole genome shotgun (WGS) entry which is preliminary data.</text>
</comment>
<feature type="transmembrane region" description="Helical" evidence="9">
    <location>
        <begin position="78"/>
        <end position="100"/>
    </location>
</feature>
<feature type="transmembrane region" description="Helical" evidence="9">
    <location>
        <begin position="465"/>
        <end position="485"/>
    </location>
</feature>
<evidence type="ECO:0000256" key="5">
    <source>
        <dbReference type="ARBA" id="ARBA00022692"/>
    </source>
</evidence>
<dbReference type="AlphaFoldDB" id="A0A5A8F5E7"/>
<gene>
    <name evidence="11" type="ORF">FHQ18_10945</name>
</gene>
<feature type="chain" id="PRO_5022675827" evidence="10">
    <location>
        <begin position="24"/>
        <end position="546"/>
    </location>
</feature>
<dbReference type="CDD" id="cd11480">
    <property type="entry name" value="SLC5sbd_u4"/>
    <property type="match status" value="1"/>
</dbReference>
<feature type="transmembrane region" description="Helical" evidence="9">
    <location>
        <begin position="178"/>
        <end position="200"/>
    </location>
</feature>
<dbReference type="PANTHER" id="PTHR48086">
    <property type="entry name" value="SODIUM/PROLINE SYMPORTER-RELATED"/>
    <property type="match status" value="1"/>
</dbReference>
<dbReference type="GO" id="GO:0005886">
    <property type="term" value="C:plasma membrane"/>
    <property type="evidence" value="ECO:0007669"/>
    <property type="project" value="TreeGrafter"/>
</dbReference>
<dbReference type="NCBIfam" id="TIGR03648">
    <property type="entry name" value="Na_symport_lg"/>
    <property type="match status" value="1"/>
</dbReference>
<dbReference type="InterPro" id="IPR038377">
    <property type="entry name" value="Na/Glc_symporter_sf"/>
</dbReference>
<name>A0A5A8F5E7_9BACT</name>
<dbReference type="GO" id="GO:0046942">
    <property type="term" value="P:carboxylic acid transport"/>
    <property type="evidence" value="ECO:0007669"/>
    <property type="project" value="UniProtKB-ARBA"/>
</dbReference>
<feature type="transmembrane region" description="Helical" evidence="9">
    <location>
        <begin position="106"/>
        <end position="127"/>
    </location>
</feature>
<dbReference type="InterPro" id="IPR050277">
    <property type="entry name" value="Sodium:Solute_Symporter"/>
</dbReference>
<dbReference type="InterPro" id="IPR019899">
    <property type="entry name" value="Na/solute_symporter_VC_2705"/>
</dbReference>
<keyword evidence="6 9" id="KW-1133">Transmembrane helix</keyword>
<feature type="transmembrane region" description="Helical" evidence="9">
    <location>
        <begin position="276"/>
        <end position="301"/>
    </location>
</feature>
<dbReference type="InterPro" id="IPR001734">
    <property type="entry name" value="Na/solute_symporter"/>
</dbReference>
<dbReference type="Gene3D" id="1.20.1730.10">
    <property type="entry name" value="Sodium/glucose cotransporter"/>
    <property type="match status" value="1"/>
</dbReference>
<feature type="transmembrane region" description="Helical" evidence="9">
    <location>
        <begin position="434"/>
        <end position="458"/>
    </location>
</feature>
<sequence>MKKIRFWLLTLFVFLMSSPVVFAAGEELFELKKGFKLVPAIIMIAFIVLYLAVGWMMKVQTTEGYWVAERNIGSVGNGMAIASDWMSAASFMGVAGLLYLKGWFGLAYIIGWTGGYVLLLTLSASQLRRFGKFTIPEFLGDRYNSHGIRLITAVVTVIIAITYSTAQFKGIALISGWIFGMGYAGSVFFAAGIVLVYMLMSGQKGVTKNQQIQYVVLITGFLLPLFIIFRKYASQLGTPGILPQIEYGSIISNYIANPSSDKYVAYYITPWAKGNFYQLFALATTLMIGTAGLPHILVRFYTVKDEDVARKSVVWGLFFIGLLYWSSPAYAALGHYFNPDGGKKVADVIILSAPERAGLGLFFMGYLASGALAAGLSTVAGLMVAGAAAIAHDWYATVFKPSSSEKERLFMARVFTAALVVIVIFTALKPPALIAQIVAMAFAIAGSAIFPAIILGVWYGKSNKYGAMAGMIVGLVGAVVAMIGWINKVPFFGPHGIMPATSSALILAPLNAIVNIIVSNATQEKLTEEDIHAANEVLKVMHNITE</sequence>
<reference evidence="11 12" key="1">
    <citation type="submission" date="2019-06" db="EMBL/GenBank/DDBJ databases">
        <title>Genomic insights into carbon and energy metabolism of Deferribacter autotrophicus revealed new metabolic traits in the phylum Deferribacteres.</title>
        <authorList>
            <person name="Slobodkin A.I."/>
            <person name="Slobodkina G.B."/>
            <person name="Allioux M."/>
            <person name="Alain K."/>
            <person name="Jebbar M."/>
            <person name="Shadrin V."/>
            <person name="Kublanov I.V."/>
            <person name="Toshchakov S.V."/>
            <person name="Bonch-Osmolovskaya E.A."/>
        </authorList>
    </citation>
    <scope>NUCLEOTIDE SEQUENCE [LARGE SCALE GENOMIC DNA]</scope>
    <source>
        <strain evidence="11 12">SL50</strain>
    </source>
</reference>
<dbReference type="PROSITE" id="PS50283">
    <property type="entry name" value="NA_SOLUT_SYMP_3"/>
    <property type="match status" value="1"/>
</dbReference>
<protein>
    <submittedName>
        <fullName evidence="11">Cation acetate symporter</fullName>
    </submittedName>
</protein>
<evidence type="ECO:0000256" key="6">
    <source>
        <dbReference type="ARBA" id="ARBA00022989"/>
    </source>
</evidence>
<evidence type="ECO:0000256" key="4">
    <source>
        <dbReference type="ARBA" id="ARBA00022475"/>
    </source>
</evidence>
<evidence type="ECO:0000256" key="1">
    <source>
        <dbReference type="ARBA" id="ARBA00004141"/>
    </source>
</evidence>
<organism evidence="11 12">
    <name type="scientific">Deferribacter autotrophicus</name>
    <dbReference type="NCBI Taxonomy" id="500465"/>
    <lineage>
        <taxon>Bacteria</taxon>
        <taxon>Pseudomonadati</taxon>
        <taxon>Deferribacterota</taxon>
        <taxon>Deferribacteres</taxon>
        <taxon>Deferribacterales</taxon>
        <taxon>Deferribacteraceae</taxon>
        <taxon>Deferribacter</taxon>
    </lineage>
</organism>
<dbReference type="PROSITE" id="PS00457">
    <property type="entry name" value="NA_SOLUT_SYMP_2"/>
    <property type="match status" value="1"/>
</dbReference>
<dbReference type="GO" id="GO:0022857">
    <property type="term" value="F:transmembrane transporter activity"/>
    <property type="evidence" value="ECO:0007669"/>
    <property type="project" value="InterPro"/>
</dbReference>
<keyword evidence="3" id="KW-0813">Transport</keyword>
<evidence type="ECO:0000313" key="11">
    <source>
        <dbReference type="EMBL" id="KAA0257077.1"/>
    </source>
</evidence>
<keyword evidence="5 9" id="KW-0812">Transmembrane</keyword>
<comment type="subcellular location">
    <subcellularLocation>
        <location evidence="1">Membrane</location>
        <topology evidence="1">Multi-pass membrane protein</topology>
    </subcellularLocation>
</comment>
<feature type="transmembrane region" description="Helical" evidence="9">
    <location>
        <begin position="39"/>
        <end position="57"/>
    </location>
</feature>